<keyword evidence="2" id="KW-1003">Cell membrane</keyword>
<dbReference type="SUPFAM" id="SSF52540">
    <property type="entry name" value="P-loop containing nucleoside triphosphate hydrolases"/>
    <property type="match status" value="1"/>
</dbReference>
<evidence type="ECO:0000256" key="5">
    <source>
        <dbReference type="ARBA" id="ARBA00022967"/>
    </source>
</evidence>
<evidence type="ECO:0000256" key="6">
    <source>
        <dbReference type="ARBA" id="ARBA00023136"/>
    </source>
</evidence>
<dbReference type="InterPro" id="IPR003439">
    <property type="entry name" value="ABC_transporter-like_ATP-bd"/>
</dbReference>
<dbReference type="Proteomes" id="UP000255050">
    <property type="component" value="Unassembled WGS sequence"/>
</dbReference>
<keyword evidence="3" id="KW-0547">Nucleotide-binding</keyword>
<dbReference type="InterPro" id="IPR027417">
    <property type="entry name" value="P-loop_NTPase"/>
</dbReference>
<proteinExistence type="predicted"/>
<reference evidence="8 9" key="1">
    <citation type="submission" date="2018-06" db="EMBL/GenBank/DDBJ databases">
        <authorList>
            <consortium name="Pathogen Informatics"/>
            <person name="Doyle S."/>
        </authorList>
    </citation>
    <scope>NUCLEOTIDE SEQUENCE [LARGE SCALE GENOMIC DNA]</scope>
    <source>
        <strain evidence="8 9">NCTC11694</strain>
    </source>
</reference>
<dbReference type="EC" id="3.6.3.17" evidence="8"/>
<evidence type="ECO:0000313" key="8">
    <source>
        <dbReference type="EMBL" id="STR40781.1"/>
    </source>
</evidence>
<dbReference type="Pfam" id="PF00005">
    <property type="entry name" value="ABC_tran"/>
    <property type="match status" value="1"/>
</dbReference>
<dbReference type="AlphaFoldDB" id="A0A7H4LXA5"/>
<dbReference type="InterPro" id="IPR050107">
    <property type="entry name" value="ABC_carbohydrate_import_ATPase"/>
</dbReference>
<dbReference type="Gene3D" id="3.40.50.300">
    <property type="entry name" value="P-loop containing nucleotide triphosphate hydrolases"/>
    <property type="match status" value="1"/>
</dbReference>
<dbReference type="GO" id="GO:0005524">
    <property type="term" value="F:ATP binding"/>
    <property type="evidence" value="ECO:0007669"/>
    <property type="project" value="UniProtKB-KW"/>
</dbReference>
<accession>A0A7H4LXA5</accession>
<evidence type="ECO:0000256" key="1">
    <source>
        <dbReference type="ARBA" id="ARBA00022448"/>
    </source>
</evidence>
<organism evidence="8 9">
    <name type="scientific">Klebsiella michiganensis</name>
    <dbReference type="NCBI Taxonomy" id="1134687"/>
    <lineage>
        <taxon>Bacteria</taxon>
        <taxon>Pseudomonadati</taxon>
        <taxon>Pseudomonadota</taxon>
        <taxon>Gammaproteobacteria</taxon>
        <taxon>Enterobacterales</taxon>
        <taxon>Enterobacteriaceae</taxon>
        <taxon>Klebsiella/Raoultella group</taxon>
        <taxon>Klebsiella</taxon>
    </lineage>
</organism>
<keyword evidence="4 8" id="KW-0067">ATP-binding</keyword>
<evidence type="ECO:0000256" key="3">
    <source>
        <dbReference type="ARBA" id="ARBA00022741"/>
    </source>
</evidence>
<evidence type="ECO:0000256" key="2">
    <source>
        <dbReference type="ARBA" id="ARBA00022475"/>
    </source>
</evidence>
<dbReference type="PANTHER" id="PTHR43790:SF3">
    <property type="entry name" value="D-ALLOSE IMPORT ATP-BINDING PROTEIN ALSA-RELATED"/>
    <property type="match status" value="1"/>
</dbReference>
<evidence type="ECO:0000259" key="7">
    <source>
        <dbReference type="Pfam" id="PF00005"/>
    </source>
</evidence>
<keyword evidence="5" id="KW-1278">Translocase</keyword>
<name>A0A7H4LXA5_9ENTR</name>
<keyword evidence="1" id="KW-0813">Transport</keyword>
<dbReference type="GO" id="GO:0016887">
    <property type="term" value="F:ATP hydrolysis activity"/>
    <property type="evidence" value="ECO:0007669"/>
    <property type="project" value="InterPro"/>
</dbReference>
<dbReference type="PANTHER" id="PTHR43790">
    <property type="entry name" value="CARBOHYDRATE TRANSPORT ATP-BINDING PROTEIN MG119-RELATED"/>
    <property type="match status" value="1"/>
</dbReference>
<comment type="caution">
    <text evidence="8">The sequence shown here is derived from an EMBL/GenBank/DDBJ whole genome shotgun (WGS) entry which is preliminary data.</text>
</comment>
<protein>
    <submittedName>
        <fullName evidence="8">D-xylose transport ATP-binding protein XylG</fullName>
        <ecNumber evidence="8">3.6.3.17</ecNumber>
    </submittedName>
</protein>
<keyword evidence="8" id="KW-0378">Hydrolase</keyword>
<evidence type="ECO:0000313" key="9">
    <source>
        <dbReference type="Proteomes" id="UP000255050"/>
    </source>
</evidence>
<evidence type="ECO:0000256" key="4">
    <source>
        <dbReference type="ARBA" id="ARBA00022840"/>
    </source>
</evidence>
<keyword evidence="6" id="KW-0472">Membrane</keyword>
<sequence length="93" mass="10101">MPSLLEVKNVSKSFPGVKALDNVNLTLGRGEVHALLGENGAGKSTLMKILCGIYQPDAGNIFIDGKQQHFHNYRDAIACGVGIIFQEFLLFPI</sequence>
<feature type="domain" description="ABC transporter" evidence="7">
    <location>
        <begin position="20"/>
        <end position="92"/>
    </location>
</feature>
<dbReference type="EMBL" id="UGJR01000002">
    <property type="protein sequence ID" value="STR40781.1"/>
    <property type="molecule type" value="Genomic_DNA"/>
</dbReference>
<gene>
    <name evidence="8" type="primary">mglA_1</name>
    <name evidence="8" type="ORF">NCTC11694_01944</name>
</gene>